<dbReference type="InterPro" id="IPR007714">
    <property type="entry name" value="CFA20_dom"/>
</dbReference>
<dbReference type="InterPro" id="IPR036322">
    <property type="entry name" value="WD40_repeat_dom_sf"/>
</dbReference>
<dbReference type="Pfam" id="PF23393">
    <property type="entry name" value="Beta-prop_WDR90_POC16_2nd"/>
    <property type="match status" value="1"/>
</dbReference>
<dbReference type="InterPro" id="IPR050630">
    <property type="entry name" value="WD_repeat_EMAP"/>
</dbReference>
<dbReference type="SUPFAM" id="SSF50978">
    <property type="entry name" value="WD40 repeat-like"/>
    <property type="match status" value="2"/>
</dbReference>
<dbReference type="GO" id="GO:0005814">
    <property type="term" value="C:centriole"/>
    <property type="evidence" value="ECO:0007669"/>
    <property type="project" value="TreeGrafter"/>
</dbReference>
<evidence type="ECO:0000259" key="5">
    <source>
        <dbReference type="Pfam" id="PF05018"/>
    </source>
</evidence>
<dbReference type="SMART" id="SM00320">
    <property type="entry name" value="WD40"/>
    <property type="match status" value="10"/>
</dbReference>
<feature type="compositionally biased region" description="Polar residues" evidence="4">
    <location>
        <begin position="1006"/>
        <end position="1020"/>
    </location>
</feature>
<feature type="region of interest" description="Disordered" evidence="4">
    <location>
        <begin position="1000"/>
        <end position="1071"/>
    </location>
</feature>
<feature type="domain" description="CFA20" evidence="5">
    <location>
        <begin position="149"/>
        <end position="197"/>
    </location>
</feature>
<feature type="compositionally biased region" description="Basic and acidic residues" evidence="4">
    <location>
        <begin position="1059"/>
        <end position="1068"/>
    </location>
</feature>
<reference evidence="8" key="1">
    <citation type="submission" date="2025-08" db="UniProtKB">
        <authorList>
            <consortium name="RefSeq"/>
        </authorList>
    </citation>
    <scope>IDENTIFICATION</scope>
</reference>
<keyword evidence="7" id="KW-1185">Reference proteome</keyword>
<dbReference type="KEGG" id="aten:116307055"/>
<feature type="domain" description="WDR90/POC16 second beta-propeller" evidence="6">
    <location>
        <begin position="700"/>
        <end position="990"/>
    </location>
</feature>
<keyword evidence="1 3" id="KW-0853">WD repeat</keyword>
<feature type="domain" description="CFA20" evidence="5">
    <location>
        <begin position="1"/>
        <end position="124"/>
    </location>
</feature>
<dbReference type="OrthoDB" id="6252103at2759"/>
<dbReference type="InterPro" id="IPR015943">
    <property type="entry name" value="WD40/YVTN_repeat-like_dom_sf"/>
</dbReference>
<dbReference type="PROSITE" id="PS50082">
    <property type="entry name" value="WD_REPEATS_2"/>
    <property type="match status" value="1"/>
</dbReference>
<dbReference type="GO" id="GO:0005929">
    <property type="term" value="C:cilium"/>
    <property type="evidence" value="ECO:0007669"/>
    <property type="project" value="UniProtKB-ARBA"/>
</dbReference>
<dbReference type="InParanoid" id="A0A6P8IZS3"/>
<feature type="repeat" description="WD" evidence="3">
    <location>
        <begin position="688"/>
        <end position="729"/>
    </location>
</feature>
<sequence>MSSKLWQHPFVNVLKHFGVGEWKKCTKEGDVSPIMDKQMKGTIYRISGSIPAGNYIQFPRTTTQTLGLTGQYLYIMFKPIPTKYFVVHIDVAANDGSAIRISFSNLFKEFKSTSTWLQFPFVSNPSPTSVEAKTTSDMLIANLVGTAPQSSRWSLLVLDLHYILSAYLNLSYAYLKNIRLCANMFLKGVFTSDVDYQPGLTSSEARKLGLIAEGVIPLPKEMAFPLPKGAEWQTLYDYVRFPPAKTGTRLGIITNLKEKKTDIHVHSKRKQAVKEDKKTKEGDVKSKVYNQDSRPQKLKHPKETEVISEPFTDRHVYATIKRPSVRKKIPSKLESFTYHPSTLPQKHTTVTADSQSLKPDPILSLKKIIGFGGGTYKEGLWNVNGTSVLYPCHAIIVSMDIATGRQEFFMGHTDKVSALAFDGAANLLASAQAGTPSLIRIWKYQTRKCAALFRTQVSDIHCLSLSVSGNILCAVGRDSHGKQLVTVWDTSQAVRGGQVSLLAKAHTDVHINRMRIADFDDSRMLSCGKENIRFWRLRNGSLRSCPIELRQHSMTEFTDIVYGLRERSSATPNKIYCSTTSGAIYQIDYHKIVLDRVIKLLPIGGHHSNNQVSINVLVVNEMFCATGSDDGYLRMWTPDFSKVLLEAEHEGPVTVLSPSRDGSNILAGTSLGNLGILNTYNKSYKTIMRSHTETIHAMNIDHTRRRIGTVSADFTIRIWDMDTLTQLYDFQAPKEEPCAIAFHPFNTCFASGFIDGTVRVFDIQSTNLVAEHKQHRGRVTGLVFAPNGGFLFSSGSLGALAMYSAGNDSYDLVRMLLDMTPRNEDLGPNALSVSHDSKRLAFIGPSEYTICVVDARSLDEVLRVDITTVASPGRAHIDTATMVAFATPELNQLLVVTSSNRLLKLNGSNGLLLSEVSNLHRHSCSCLDTSPDGRYLATAGDNLIKVWDYHMRLDINFQVFIGHCERIKQLLFTPGNQDLISAGEAIFIWDFHGRKAKLPKKRSLGTEENNIPLSKQQGLGTPQRMHPTTDLSNTSKPRERPPEPTRYEPLDLDMSPVRDLSRDMSREDESPEVIAIPRPEKTDMHQAKVNKAPLMETSFEQLKVQDKVSFKESPTKPLPSVLTDTTNPHKPPNVCRHFKRSPGEVSLMAKCRYTALPEQAGLQLK</sequence>
<feature type="compositionally biased region" description="Basic and acidic residues" evidence="4">
    <location>
        <begin position="272"/>
        <end position="285"/>
    </location>
</feature>
<dbReference type="GeneID" id="116307055"/>
<organism evidence="7 8">
    <name type="scientific">Actinia tenebrosa</name>
    <name type="common">Australian red waratah sea anemone</name>
    <dbReference type="NCBI Taxonomy" id="6105"/>
    <lineage>
        <taxon>Eukaryota</taxon>
        <taxon>Metazoa</taxon>
        <taxon>Cnidaria</taxon>
        <taxon>Anthozoa</taxon>
        <taxon>Hexacorallia</taxon>
        <taxon>Actiniaria</taxon>
        <taxon>Actiniidae</taxon>
        <taxon>Actinia</taxon>
    </lineage>
</organism>
<dbReference type="InterPro" id="IPR055441">
    <property type="entry name" value="Beta-prop_WDR90_POC16_2nd"/>
</dbReference>
<dbReference type="PROSITE" id="PS50294">
    <property type="entry name" value="WD_REPEATS_REGION"/>
    <property type="match status" value="1"/>
</dbReference>
<feature type="region of interest" description="Disordered" evidence="4">
    <location>
        <begin position="1107"/>
        <end position="1133"/>
    </location>
</feature>
<feature type="non-terminal residue" evidence="8">
    <location>
        <position position="1165"/>
    </location>
</feature>
<dbReference type="FunCoup" id="A0A6P8IZS3">
    <property type="interactions" value="300"/>
</dbReference>
<gene>
    <name evidence="8" type="primary">LOC116307055</name>
</gene>
<dbReference type="Proteomes" id="UP000515163">
    <property type="component" value="Unplaced"/>
</dbReference>
<evidence type="ECO:0000313" key="7">
    <source>
        <dbReference type="Proteomes" id="UP000515163"/>
    </source>
</evidence>
<feature type="region of interest" description="Disordered" evidence="4">
    <location>
        <begin position="266"/>
        <end position="285"/>
    </location>
</feature>
<dbReference type="PANTHER" id="PTHR13720">
    <property type="entry name" value="WD-40 REPEAT PROTEIN"/>
    <property type="match status" value="1"/>
</dbReference>
<proteinExistence type="predicted"/>
<evidence type="ECO:0000313" key="8">
    <source>
        <dbReference type="RefSeq" id="XP_031573056.1"/>
    </source>
</evidence>
<dbReference type="RefSeq" id="XP_031573056.1">
    <property type="nucleotide sequence ID" value="XM_031717196.1"/>
</dbReference>
<dbReference type="Gene3D" id="2.130.10.10">
    <property type="entry name" value="YVTN repeat-like/Quinoprotein amine dehydrogenase"/>
    <property type="match status" value="3"/>
</dbReference>
<evidence type="ECO:0000256" key="3">
    <source>
        <dbReference type="PROSITE-ProRule" id="PRU00221"/>
    </source>
</evidence>
<dbReference type="AlphaFoldDB" id="A0A6P8IZS3"/>
<evidence type="ECO:0000256" key="1">
    <source>
        <dbReference type="ARBA" id="ARBA00022574"/>
    </source>
</evidence>
<evidence type="ECO:0000256" key="4">
    <source>
        <dbReference type="SAM" id="MobiDB-lite"/>
    </source>
</evidence>
<dbReference type="Pfam" id="PF00400">
    <property type="entry name" value="WD40"/>
    <property type="match status" value="1"/>
</dbReference>
<accession>A0A6P8IZS3</accession>
<dbReference type="InterPro" id="IPR001680">
    <property type="entry name" value="WD40_rpt"/>
</dbReference>
<name>A0A6P8IZS3_ACTTE</name>
<protein>
    <submittedName>
        <fullName evidence="8">WD repeat-containing protein 90-like</fullName>
    </submittedName>
</protein>
<keyword evidence="2" id="KW-0677">Repeat</keyword>
<feature type="compositionally biased region" description="Basic and acidic residues" evidence="4">
    <location>
        <begin position="1036"/>
        <end position="1049"/>
    </location>
</feature>
<dbReference type="PANTHER" id="PTHR13720:SF24">
    <property type="entry name" value="WD REPEAT-CONTAINING PROTEIN 90"/>
    <property type="match status" value="1"/>
</dbReference>
<evidence type="ECO:0000259" key="6">
    <source>
        <dbReference type="Pfam" id="PF23393"/>
    </source>
</evidence>
<dbReference type="PROSITE" id="PS00678">
    <property type="entry name" value="WD_REPEATS_1"/>
    <property type="match status" value="1"/>
</dbReference>
<dbReference type="Pfam" id="PF05018">
    <property type="entry name" value="CFA20_dom"/>
    <property type="match status" value="2"/>
</dbReference>
<evidence type="ECO:0000256" key="2">
    <source>
        <dbReference type="ARBA" id="ARBA00022737"/>
    </source>
</evidence>
<dbReference type="InterPro" id="IPR019775">
    <property type="entry name" value="WD40_repeat_CS"/>
</dbReference>